<dbReference type="Proteomes" id="UP000435323">
    <property type="component" value="Unassembled WGS sequence"/>
</dbReference>
<dbReference type="InterPro" id="IPR032267">
    <property type="entry name" value="DUF4832"/>
</dbReference>
<protein>
    <submittedName>
        <fullName evidence="2">DUF4832 domain-containing protein</fullName>
    </submittedName>
</protein>
<dbReference type="AlphaFoldDB" id="A0A6N3Z3Y4"/>
<evidence type="ECO:0000259" key="1">
    <source>
        <dbReference type="Pfam" id="PF16116"/>
    </source>
</evidence>
<reference evidence="2 3" key="1">
    <citation type="submission" date="2019-11" db="EMBL/GenBank/DDBJ databases">
        <title>Using colonization assays and comparative genomics to discover symbiosis behaviors and factors in Vibrio fischeri.</title>
        <authorList>
            <person name="Bongrand C."/>
            <person name="Moriano-Gutierrez S."/>
            <person name="Arevalo P."/>
            <person name="Mcfall-Ngai M."/>
            <person name="Visick K."/>
            <person name="Polz M.F."/>
            <person name="Ruby E.G."/>
        </authorList>
    </citation>
    <scope>NUCLEOTIDE SEQUENCE [LARGE SCALE GENOMIC DNA]</scope>
    <source>
        <strain evidence="3">emors.3.2</strain>
    </source>
</reference>
<sequence length="513" mass="57019">MSVFKYSPLFFSLFLTACGSDSEDSSDTSSYCDTSMGSRVTENGGMKTTFPKISCQVLVNPDMGFTDFHSISIKDNQWKPVPSYPETSTVYYRWDWSVLQPTDSDSFDFSEIEEVVTKAQKVNKKLALRIVAMENTGYGAAESELPTWLMNTISGTDSPTGVFVPDYTSPEFLNAANKLITKLGEVFDDPDLITSIDIGMVGSWGEWNLEDAYPGDGTLGLYANGEKGLFSNFSRFSEYADMFESAFTQVPRVMLIGSANENETFLAQATSSTKPAGWRADCLGDKYGYFSNSWSHMDEGYPEALANAEQHGSPDIKSIWKQAPVQFETCDDMTVWKTHHSYTINDVTEVFNYALDHHASLINAKSKPIPDEFQPAVQEVLKKLGYRFELISLTHSKEVLASSSMSITSEWKNSGVAPSYYPYRLAYRFVDVSGNVEAKQETSRNVLDWLPAETRTGAAPVINLQDDIKAPASTGIYDLQVALVNDLGDAKIKLAIDMPQENNWYTISSVTIK</sequence>
<comment type="caution">
    <text evidence="2">The sequence shown here is derived from an EMBL/GenBank/DDBJ whole genome shotgun (WGS) entry which is preliminary data.</text>
</comment>
<name>A0A6N3Z3Y4_ALIFS</name>
<proteinExistence type="predicted"/>
<evidence type="ECO:0000313" key="3">
    <source>
        <dbReference type="Proteomes" id="UP000435323"/>
    </source>
</evidence>
<organism evidence="2 3">
    <name type="scientific">Aliivibrio fischeri</name>
    <name type="common">Vibrio fischeri</name>
    <dbReference type="NCBI Taxonomy" id="668"/>
    <lineage>
        <taxon>Bacteria</taxon>
        <taxon>Pseudomonadati</taxon>
        <taxon>Pseudomonadota</taxon>
        <taxon>Gammaproteobacteria</taxon>
        <taxon>Vibrionales</taxon>
        <taxon>Vibrionaceae</taxon>
        <taxon>Aliivibrio</taxon>
    </lineage>
</organism>
<dbReference type="PROSITE" id="PS51257">
    <property type="entry name" value="PROKAR_LIPOPROTEIN"/>
    <property type="match status" value="1"/>
</dbReference>
<gene>
    <name evidence="2" type="ORF">GNP77_00830</name>
</gene>
<evidence type="ECO:0000313" key="2">
    <source>
        <dbReference type="EMBL" id="MUK43913.1"/>
    </source>
</evidence>
<dbReference type="RefSeq" id="WP_155658214.1">
    <property type="nucleotide sequence ID" value="NZ_WOBO01000001.1"/>
</dbReference>
<feature type="domain" description="DUF4832" evidence="1">
    <location>
        <begin position="347"/>
        <end position="485"/>
    </location>
</feature>
<dbReference type="EMBL" id="WOBO01000001">
    <property type="protein sequence ID" value="MUK43913.1"/>
    <property type="molecule type" value="Genomic_DNA"/>
</dbReference>
<dbReference type="SUPFAM" id="SSF51445">
    <property type="entry name" value="(Trans)glycosidases"/>
    <property type="match status" value="1"/>
</dbReference>
<dbReference type="Gene3D" id="3.20.20.80">
    <property type="entry name" value="Glycosidases"/>
    <property type="match status" value="1"/>
</dbReference>
<dbReference type="InterPro" id="IPR017853">
    <property type="entry name" value="GH"/>
</dbReference>
<dbReference type="Pfam" id="PF16116">
    <property type="entry name" value="DUF4832"/>
    <property type="match status" value="1"/>
</dbReference>
<accession>A0A6N3Z3Y4</accession>